<comment type="caution">
    <text evidence="2">The sequence shown here is derived from an EMBL/GenBank/DDBJ whole genome shotgun (WGS) entry which is preliminary data.</text>
</comment>
<name>A0A9D5M340_9FIRM</name>
<sequence length="285" mass="33389">MNKLQYDSFYKFIVSVGIILITAPILGIYYYFTGSNDILITRQEFSELSDFSLQALNNRMTISRIISIIFPCICFILIALGLVCIIYGCIKWHKIQADLDEQTHLDTFMKRINAQQLTPTEIAERTINEVIEDNNDSSSSTSVISHKQQEAIMRGFRMEKLYYDYLYRHQRKFYDIKQNIRVGSKEYDIVAVSKLTNTDYLYEIKAWNSLNPQAIHHQITSQKIISKMEEDSLNYIKVTKRNCIYKLVIITSKKYVNETNMLVSKILNNSYEFEIECYSEDQLSD</sequence>
<dbReference type="RefSeq" id="WP_226392290.1">
    <property type="nucleotide sequence ID" value="NZ_JADCKB010000007.1"/>
</dbReference>
<organism evidence="2 3">
    <name type="scientific">Ructibacterium gallinarum</name>
    <dbReference type="NCBI Taxonomy" id="2779355"/>
    <lineage>
        <taxon>Bacteria</taxon>
        <taxon>Bacillati</taxon>
        <taxon>Bacillota</taxon>
        <taxon>Clostridia</taxon>
        <taxon>Eubacteriales</taxon>
        <taxon>Oscillospiraceae</taxon>
        <taxon>Ructibacterium</taxon>
    </lineage>
</organism>
<reference evidence="2" key="1">
    <citation type="submission" date="2020-10" db="EMBL/GenBank/DDBJ databases">
        <title>ChiBAC.</title>
        <authorList>
            <person name="Zenner C."/>
            <person name="Hitch T.C.A."/>
            <person name="Clavel T."/>
        </authorList>
    </citation>
    <scope>NUCLEOTIDE SEQUENCE</scope>
    <source>
        <strain evidence="2">DSM 107454</strain>
    </source>
</reference>
<feature type="transmembrane region" description="Helical" evidence="1">
    <location>
        <begin position="12"/>
        <end position="32"/>
    </location>
</feature>
<keyword evidence="3" id="KW-1185">Reference proteome</keyword>
<evidence type="ECO:0000256" key="1">
    <source>
        <dbReference type="SAM" id="Phobius"/>
    </source>
</evidence>
<accession>A0A9D5M340</accession>
<proteinExistence type="predicted"/>
<protein>
    <submittedName>
        <fullName evidence="2">Uncharacterized protein</fullName>
    </submittedName>
</protein>
<dbReference type="Proteomes" id="UP000806542">
    <property type="component" value="Unassembled WGS sequence"/>
</dbReference>
<keyword evidence="1" id="KW-0472">Membrane</keyword>
<gene>
    <name evidence="2" type="ORF">INF28_04520</name>
</gene>
<evidence type="ECO:0000313" key="3">
    <source>
        <dbReference type="Proteomes" id="UP000806542"/>
    </source>
</evidence>
<dbReference type="AlphaFoldDB" id="A0A9D5M340"/>
<evidence type="ECO:0000313" key="2">
    <source>
        <dbReference type="EMBL" id="MBE5039725.1"/>
    </source>
</evidence>
<dbReference type="EMBL" id="JADCKB010000007">
    <property type="protein sequence ID" value="MBE5039725.1"/>
    <property type="molecule type" value="Genomic_DNA"/>
</dbReference>
<keyword evidence="1" id="KW-1133">Transmembrane helix</keyword>
<keyword evidence="1" id="KW-0812">Transmembrane</keyword>
<feature type="transmembrane region" description="Helical" evidence="1">
    <location>
        <begin position="65"/>
        <end position="90"/>
    </location>
</feature>